<comment type="caution">
    <text evidence="3">The sequence shown here is derived from an EMBL/GenBank/DDBJ whole genome shotgun (WGS) entry which is preliminary data.</text>
</comment>
<organism evidence="3">
    <name type="scientific">Ignisphaera aggregans</name>
    <dbReference type="NCBI Taxonomy" id="334771"/>
    <lineage>
        <taxon>Archaea</taxon>
        <taxon>Thermoproteota</taxon>
        <taxon>Thermoprotei</taxon>
        <taxon>Desulfurococcales</taxon>
        <taxon>Desulfurococcaceae</taxon>
        <taxon>Ignisphaera</taxon>
    </lineage>
</organism>
<feature type="domain" description="PTS EIIB type-2" evidence="2">
    <location>
        <begin position="8"/>
        <end position="100"/>
    </location>
</feature>
<protein>
    <submittedName>
        <fullName evidence="3">PTS sugar transporter subunit IIB</fullName>
    </submittedName>
</protein>
<reference evidence="3" key="1">
    <citation type="journal article" date="2020" name="mSystems">
        <title>Genome- and Community-Level Interaction Insights into Carbon Utilization and Element Cycling Functions of Hydrothermarchaeota in Hydrothermal Sediment.</title>
        <authorList>
            <person name="Zhou Z."/>
            <person name="Liu Y."/>
            <person name="Xu W."/>
            <person name="Pan J."/>
            <person name="Luo Z.H."/>
            <person name="Li M."/>
        </authorList>
    </citation>
    <scope>NUCLEOTIDE SEQUENCE [LARGE SCALE GENOMIC DNA]</scope>
    <source>
        <strain evidence="3">SpSt-1105</strain>
    </source>
</reference>
<dbReference type="Gene3D" id="3.40.50.2300">
    <property type="match status" value="1"/>
</dbReference>
<dbReference type="InterPro" id="IPR003501">
    <property type="entry name" value="PTS_EIIB_2/3"/>
</dbReference>
<keyword evidence="3" id="KW-0762">Sugar transport</keyword>
<dbReference type="CDD" id="cd05563">
    <property type="entry name" value="PTS_IIB_ascorbate"/>
    <property type="match status" value="1"/>
</dbReference>
<sequence>MGDLGRPLKIVCICGLGIGSSFILAETVRKAVKALGLRARIEVSDYSTAALQDADIYVTNISFYEKIKRQKPDAQVIVIQDYTDHRYIANELSKILGRNK</sequence>
<keyword evidence="1" id="KW-0808">Transferase</keyword>
<proteinExistence type="predicted"/>
<dbReference type="InterPro" id="IPR013011">
    <property type="entry name" value="PTS_EIIB_2"/>
</dbReference>
<dbReference type="EMBL" id="DRYQ01000094">
    <property type="protein sequence ID" value="HHQ51013.1"/>
    <property type="molecule type" value="Genomic_DNA"/>
</dbReference>
<dbReference type="GO" id="GO:0008982">
    <property type="term" value="F:protein-N(PI)-phosphohistidine-sugar phosphotransferase activity"/>
    <property type="evidence" value="ECO:0007669"/>
    <property type="project" value="InterPro"/>
</dbReference>
<keyword evidence="3" id="KW-0813">Transport</keyword>
<dbReference type="SUPFAM" id="SSF52794">
    <property type="entry name" value="PTS system IIB component-like"/>
    <property type="match status" value="1"/>
</dbReference>
<accession>A0A7J3ZA03</accession>
<evidence type="ECO:0000259" key="2">
    <source>
        <dbReference type="PROSITE" id="PS51099"/>
    </source>
</evidence>
<gene>
    <name evidence="3" type="ORF">ENM66_06665</name>
</gene>
<dbReference type="GO" id="GO:0009401">
    <property type="term" value="P:phosphoenolpyruvate-dependent sugar phosphotransferase system"/>
    <property type="evidence" value="ECO:0007669"/>
    <property type="project" value="InterPro"/>
</dbReference>
<evidence type="ECO:0000256" key="1">
    <source>
        <dbReference type="ARBA" id="ARBA00022679"/>
    </source>
</evidence>
<dbReference type="Pfam" id="PF02302">
    <property type="entry name" value="PTS_IIB"/>
    <property type="match status" value="1"/>
</dbReference>
<evidence type="ECO:0000313" key="3">
    <source>
        <dbReference type="EMBL" id="HHQ51013.1"/>
    </source>
</evidence>
<name>A0A7J3ZA03_9CREN</name>
<dbReference type="PROSITE" id="PS51099">
    <property type="entry name" value="PTS_EIIB_TYPE_2"/>
    <property type="match status" value="1"/>
</dbReference>
<dbReference type="InterPro" id="IPR036095">
    <property type="entry name" value="PTS_EIIB-like_sf"/>
</dbReference>
<dbReference type="AlphaFoldDB" id="A0A7J3ZA03"/>